<organism evidence="5 6">
    <name type="scientific">Rhizocola hellebori</name>
    <dbReference type="NCBI Taxonomy" id="1392758"/>
    <lineage>
        <taxon>Bacteria</taxon>
        <taxon>Bacillati</taxon>
        <taxon>Actinomycetota</taxon>
        <taxon>Actinomycetes</taxon>
        <taxon>Micromonosporales</taxon>
        <taxon>Micromonosporaceae</taxon>
        <taxon>Rhizocola</taxon>
    </lineage>
</organism>
<dbReference type="Proteomes" id="UP000612899">
    <property type="component" value="Unassembled WGS sequence"/>
</dbReference>
<sequence>MTPDEAMRWKVFGERPVYSDEWMRLVQVDVQVGTQRFWHDVVRLPAVAVGVILDQQERVLLLRRHRFAVDQIGWELPGGLRELGETGAQTVAREAVEETGWRPIGEFELLSRYQPMPGMIDCLHEIYLVRGAELVGTPSDPHEVGEVAWVELSEVPRLIAEGAFLGSGPLVGLLAVLARR</sequence>
<dbReference type="RefSeq" id="WP_239124270.1">
    <property type="nucleotide sequence ID" value="NZ_BONY01000062.1"/>
</dbReference>
<dbReference type="PROSITE" id="PS51462">
    <property type="entry name" value="NUDIX"/>
    <property type="match status" value="1"/>
</dbReference>
<evidence type="ECO:0000256" key="3">
    <source>
        <dbReference type="ARBA" id="ARBA00022842"/>
    </source>
</evidence>
<evidence type="ECO:0000259" key="4">
    <source>
        <dbReference type="PROSITE" id="PS51462"/>
    </source>
</evidence>
<dbReference type="AlphaFoldDB" id="A0A8J3QE58"/>
<accession>A0A8J3QE58</accession>
<evidence type="ECO:0000256" key="2">
    <source>
        <dbReference type="ARBA" id="ARBA00022801"/>
    </source>
</evidence>
<dbReference type="EMBL" id="BONY01000062">
    <property type="protein sequence ID" value="GIH09150.1"/>
    <property type="molecule type" value="Genomic_DNA"/>
</dbReference>
<proteinExistence type="predicted"/>
<evidence type="ECO:0000313" key="6">
    <source>
        <dbReference type="Proteomes" id="UP000612899"/>
    </source>
</evidence>
<protein>
    <submittedName>
        <fullName evidence="5">NUDIX hydrolase</fullName>
    </submittedName>
</protein>
<dbReference type="CDD" id="cd03424">
    <property type="entry name" value="NUDIX_ADPRase_Nudt5_UGPPase_Nudt14"/>
    <property type="match status" value="1"/>
</dbReference>
<dbReference type="Gene3D" id="3.90.79.10">
    <property type="entry name" value="Nucleoside Triphosphate Pyrophosphohydrolase"/>
    <property type="match status" value="1"/>
</dbReference>
<dbReference type="Pfam" id="PF00293">
    <property type="entry name" value="NUDIX"/>
    <property type="match status" value="1"/>
</dbReference>
<dbReference type="InterPro" id="IPR000086">
    <property type="entry name" value="NUDIX_hydrolase_dom"/>
</dbReference>
<comment type="caution">
    <text evidence="5">The sequence shown here is derived from an EMBL/GenBank/DDBJ whole genome shotgun (WGS) entry which is preliminary data.</text>
</comment>
<gene>
    <name evidence="5" type="ORF">Rhe02_72170</name>
</gene>
<comment type="cofactor">
    <cofactor evidence="1">
        <name>Mg(2+)</name>
        <dbReference type="ChEBI" id="CHEBI:18420"/>
    </cofactor>
</comment>
<feature type="domain" description="Nudix hydrolase" evidence="4">
    <location>
        <begin position="42"/>
        <end position="178"/>
    </location>
</feature>
<dbReference type="PANTHER" id="PTHR43046:SF12">
    <property type="entry name" value="GDP-MANNOSE MANNOSYL HYDROLASE"/>
    <property type="match status" value="1"/>
</dbReference>
<dbReference type="InterPro" id="IPR015797">
    <property type="entry name" value="NUDIX_hydrolase-like_dom_sf"/>
</dbReference>
<evidence type="ECO:0000313" key="5">
    <source>
        <dbReference type="EMBL" id="GIH09150.1"/>
    </source>
</evidence>
<dbReference type="InterPro" id="IPR020084">
    <property type="entry name" value="NUDIX_hydrolase_CS"/>
</dbReference>
<keyword evidence="3" id="KW-0460">Magnesium</keyword>
<reference evidence="5" key="1">
    <citation type="submission" date="2021-01" db="EMBL/GenBank/DDBJ databases">
        <title>Whole genome shotgun sequence of Rhizocola hellebori NBRC 109834.</title>
        <authorList>
            <person name="Komaki H."/>
            <person name="Tamura T."/>
        </authorList>
    </citation>
    <scope>NUCLEOTIDE SEQUENCE</scope>
    <source>
        <strain evidence="5">NBRC 109834</strain>
    </source>
</reference>
<dbReference type="PANTHER" id="PTHR43046">
    <property type="entry name" value="GDP-MANNOSE MANNOSYL HYDROLASE"/>
    <property type="match status" value="1"/>
</dbReference>
<keyword evidence="2 5" id="KW-0378">Hydrolase</keyword>
<dbReference type="GO" id="GO:0016787">
    <property type="term" value="F:hydrolase activity"/>
    <property type="evidence" value="ECO:0007669"/>
    <property type="project" value="UniProtKB-KW"/>
</dbReference>
<keyword evidence="6" id="KW-1185">Reference proteome</keyword>
<dbReference type="PROSITE" id="PS00893">
    <property type="entry name" value="NUDIX_BOX"/>
    <property type="match status" value="1"/>
</dbReference>
<dbReference type="SUPFAM" id="SSF55811">
    <property type="entry name" value="Nudix"/>
    <property type="match status" value="1"/>
</dbReference>
<evidence type="ECO:0000256" key="1">
    <source>
        <dbReference type="ARBA" id="ARBA00001946"/>
    </source>
</evidence>
<name>A0A8J3QE58_9ACTN</name>